<evidence type="ECO:0000259" key="6">
    <source>
        <dbReference type="Pfam" id="PF07992"/>
    </source>
</evidence>
<dbReference type="PANTHER" id="PTHR43706:SF13">
    <property type="entry name" value="NADH DEHYDROGENASE-RELATED"/>
    <property type="match status" value="1"/>
</dbReference>
<evidence type="ECO:0000256" key="4">
    <source>
        <dbReference type="ARBA" id="ARBA00023002"/>
    </source>
</evidence>
<keyword evidence="4" id="KW-0560">Oxidoreductase</keyword>
<dbReference type="Proteomes" id="UP000762676">
    <property type="component" value="Unassembled WGS sequence"/>
</dbReference>
<evidence type="ECO:0000256" key="1">
    <source>
        <dbReference type="ARBA" id="ARBA00005272"/>
    </source>
</evidence>
<keyword evidence="5" id="KW-0520">NAD</keyword>
<proteinExistence type="inferred from homology"/>
<keyword evidence="9" id="KW-1185">Reference proteome</keyword>
<gene>
    <name evidence="8" type="ORF">ElyMa_000916000</name>
</gene>
<evidence type="ECO:0000313" key="9">
    <source>
        <dbReference type="Proteomes" id="UP000762676"/>
    </source>
</evidence>
<protein>
    <submittedName>
        <fullName evidence="8">External alternative NAD(P)H-ubiquinone oxidoreductase B1, mitochondrial</fullName>
    </submittedName>
</protein>
<dbReference type="GO" id="GO:0005739">
    <property type="term" value="C:mitochondrion"/>
    <property type="evidence" value="ECO:0007669"/>
    <property type="project" value="UniProtKB-ARBA"/>
</dbReference>
<keyword evidence="3" id="KW-0274">FAD</keyword>
<dbReference type="AlphaFoldDB" id="A0AAV4HB86"/>
<dbReference type="PANTHER" id="PTHR43706">
    <property type="entry name" value="NADH DEHYDROGENASE"/>
    <property type="match status" value="1"/>
</dbReference>
<dbReference type="InterPro" id="IPR054585">
    <property type="entry name" value="NDH2-like_C"/>
</dbReference>
<dbReference type="InterPro" id="IPR036188">
    <property type="entry name" value="FAD/NAD-bd_sf"/>
</dbReference>
<evidence type="ECO:0000259" key="7">
    <source>
        <dbReference type="Pfam" id="PF22366"/>
    </source>
</evidence>
<comment type="similarity">
    <text evidence="1">Belongs to the NADH dehydrogenase family.</text>
</comment>
<feature type="domain" description="FAD/NAD(P)-binding" evidence="6">
    <location>
        <begin position="55"/>
        <end position="375"/>
    </location>
</feature>
<organism evidence="8 9">
    <name type="scientific">Elysia marginata</name>
    <dbReference type="NCBI Taxonomy" id="1093978"/>
    <lineage>
        <taxon>Eukaryota</taxon>
        <taxon>Metazoa</taxon>
        <taxon>Spiralia</taxon>
        <taxon>Lophotrochozoa</taxon>
        <taxon>Mollusca</taxon>
        <taxon>Gastropoda</taxon>
        <taxon>Heterobranchia</taxon>
        <taxon>Euthyneura</taxon>
        <taxon>Panpulmonata</taxon>
        <taxon>Sacoglossa</taxon>
        <taxon>Placobranchoidea</taxon>
        <taxon>Plakobranchidae</taxon>
        <taxon>Elysia</taxon>
    </lineage>
</organism>
<accession>A0AAV4HB86</accession>
<sequence>MQATLRTHHLFRPSPCWIARHNGFEINSTSNRVQACLASDYSNRKATPMRERKMLVILGTGWGSYSVFKTINKKLYDVMVVSPRNHFLFTPLLASTTVGTLEFRSVIEPVRNAGFRESDHFHLSHATGLDAKKQELFCTSVINPDLKYSIPYDKLVIGVGALTNTFGVPGVAENAFFLKEIADARRIRTRILSNFELALQPNIDPAEASRLLHVVIVGGGPTGVEFGAELYDFIEQDVARLYKKQQSQVKVTLVESNKILSSFDTRLQSYAEKKLTERKGFEMIQSSVVDVTATTVRLKNDMVIPCGLVVWSTGLAPRDFTASLDFPKNKMGQILTDHYLRVKDEPSGNIFALGDCGDIEDMSLPCTAQVAEREGRFLSEFFISGCNEKKCPPFSFKSMGMLAYIGRYEALTDTPQMKIKGVPSWFLWRSAYLTRLGSWRLRMQVPLDWLKTLLFGRDISRLE</sequence>
<dbReference type="EMBL" id="BMAT01001868">
    <property type="protein sequence ID" value="GFR94321.1"/>
    <property type="molecule type" value="Genomic_DNA"/>
</dbReference>
<dbReference type="Gene3D" id="3.50.50.100">
    <property type="match status" value="1"/>
</dbReference>
<feature type="domain" description="External alternative NADH-ubiquinone oxidoreductase-like C-terminal" evidence="7">
    <location>
        <begin position="400"/>
        <end position="458"/>
    </location>
</feature>
<dbReference type="GO" id="GO:0003954">
    <property type="term" value="F:NADH dehydrogenase activity"/>
    <property type="evidence" value="ECO:0007669"/>
    <property type="project" value="InterPro"/>
</dbReference>
<dbReference type="PRINTS" id="PR00368">
    <property type="entry name" value="FADPNR"/>
</dbReference>
<dbReference type="Pfam" id="PF22366">
    <property type="entry name" value="NDH2_C"/>
    <property type="match status" value="1"/>
</dbReference>
<dbReference type="Pfam" id="PF07992">
    <property type="entry name" value="Pyr_redox_2"/>
    <property type="match status" value="1"/>
</dbReference>
<evidence type="ECO:0000256" key="3">
    <source>
        <dbReference type="ARBA" id="ARBA00022827"/>
    </source>
</evidence>
<evidence type="ECO:0000256" key="2">
    <source>
        <dbReference type="ARBA" id="ARBA00022630"/>
    </source>
</evidence>
<comment type="caution">
    <text evidence="8">The sequence shown here is derived from an EMBL/GenBank/DDBJ whole genome shotgun (WGS) entry which is preliminary data.</text>
</comment>
<name>A0AAV4HB86_9GAST</name>
<evidence type="ECO:0000313" key="8">
    <source>
        <dbReference type="EMBL" id="GFR94321.1"/>
    </source>
</evidence>
<dbReference type="InterPro" id="IPR045024">
    <property type="entry name" value="NDH-2"/>
</dbReference>
<dbReference type="InterPro" id="IPR023753">
    <property type="entry name" value="FAD/NAD-binding_dom"/>
</dbReference>
<evidence type="ECO:0000256" key="5">
    <source>
        <dbReference type="ARBA" id="ARBA00023027"/>
    </source>
</evidence>
<keyword evidence="2" id="KW-0285">Flavoprotein</keyword>
<dbReference type="SUPFAM" id="SSF51905">
    <property type="entry name" value="FAD/NAD(P)-binding domain"/>
    <property type="match status" value="2"/>
</dbReference>
<reference evidence="8 9" key="1">
    <citation type="journal article" date="2021" name="Elife">
        <title>Chloroplast acquisition without the gene transfer in kleptoplastic sea slugs, Plakobranchus ocellatus.</title>
        <authorList>
            <person name="Maeda T."/>
            <person name="Takahashi S."/>
            <person name="Yoshida T."/>
            <person name="Shimamura S."/>
            <person name="Takaki Y."/>
            <person name="Nagai Y."/>
            <person name="Toyoda A."/>
            <person name="Suzuki Y."/>
            <person name="Arimoto A."/>
            <person name="Ishii H."/>
            <person name="Satoh N."/>
            <person name="Nishiyama T."/>
            <person name="Hasebe M."/>
            <person name="Maruyama T."/>
            <person name="Minagawa J."/>
            <person name="Obokata J."/>
            <person name="Shigenobu S."/>
        </authorList>
    </citation>
    <scope>NUCLEOTIDE SEQUENCE [LARGE SCALE GENOMIC DNA]</scope>
</reference>